<reference evidence="2 3" key="1">
    <citation type="submission" date="2017-09" db="EMBL/GenBank/DDBJ databases">
        <authorList>
            <person name="Varghese N."/>
            <person name="Submissions S."/>
        </authorList>
    </citation>
    <scope>NUCLEOTIDE SEQUENCE [LARGE SCALE GENOMIC DNA]</scope>
    <source>
        <strain evidence="2 3">OK806</strain>
    </source>
</reference>
<name>A0A7Z7I3M3_9BURK</name>
<dbReference type="EMBL" id="OCSU01000001">
    <property type="protein sequence ID" value="SOE57125.1"/>
    <property type="molecule type" value="Genomic_DNA"/>
</dbReference>
<evidence type="ECO:0000313" key="2">
    <source>
        <dbReference type="EMBL" id="SOE57125.1"/>
    </source>
</evidence>
<gene>
    <name evidence="2" type="ORF">SAMN05446927_1389</name>
</gene>
<protein>
    <submittedName>
        <fullName evidence="2">Tad-like Flp pilus-assembly</fullName>
    </submittedName>
</protein>
<feature type="domain" description="DUF2134" evidence="1">
    <location>
        <begin position="38"/>
        <end position="142"/>
    </location>
</feature>
<proteinExistence type="predicted"/>
<evidence type="ECO:0000313" key="3">
    <source>
        <dbReference type="Proteomes" id="UP000219522"/>
    </source>
</evidence>
<sequence>MLFSLFAALAVAAFAIDIGRAYVVRAELQNAADAAALAGAASLLPGNPNPRWSTAQANAASAVGLNSSDGVKLTTASVQSGFWNLTGSPAGMQPSTITPGAYDNPAVQVTVARATGLNGGAVPFFFAPLFGVKNGPVTASAVSVVSAPGYVGPSGLFPMAISKCIYDQYWDATTGAPKVDSSTGQGFTFQFGNGHTYGGCDAGQWTSFQTDNNDVPTVRGLISGGNPTGLSLGDSIWIENGIKATIYDFVPTNADVLMPVVQQVTSSTTAIVGFAAFHIDSVNKSSKYVQGHLITGFKITASTGQSGPYYGAYVPPRLAQ</sequence>
<evidence type="ECO:0000259" key="1">
    <source>
        <dbReference type="Pfam" id="PF09977"/>
    </source>
</evidence>
<dbReference type="Pfam" id="PF09977">
    <property type="entry name" value="Tad_C"/>
    <property type="match status" value="1"/>
</dbReference>
<accession>A0A7Z7I3M3</accession>
<keyword evidence="3" id="KW-1185">Reference proteome</keyword>
<dbReference type="InterPro" id="IPR018705">
    <property type="entry name" value="DUF2134_membrane"/>
</dbReference>
<comment type="caution">
    <text evidence="2">The sequence shown here is derived from an EMBL/GenBank/DDBJ whole genome shotgun (WGS) entry which is preliminary data.</text>
</comment>
<organism evidence="2 3">
    <name type="scientific">Caballeronia arationis</name>
    <dbReference type="NCBI Taxonomy" id="1777142"/>
    <lineage>
        <taxon>Bacteria</taxon>
        <taxon>Pseudomonadati</taxon>
        <taxon>Pseudomonadota</taxon>
        <taxon>Betaproteobacteria</taxon>
        <taxon>Burkholderiales</taxon>
        <taxon>Burkholderiaceae</taxon>
        <taxon>Caballeronia</taxon>
    </lineage>
</organism>
<dbReference type="Proteomes" id="UP000219522">
    <property type="component" value="Unassembled WGS sequence"/>
</dbReference>
<dbReference type="AlphaFoldDB" id="A0A7Z7I3M3"/>